<dbReference type="Proteomes" id="UP000176944">
    <property type="component" value="Chromosome"/>
</dbReference>
<name>A0A1D9G8I4_MOOP1</name>
<proteinExistence type="predicted"/>
<evidence type="ECO:0000313" key="1">
    <source>
        <dbReference type="EMBL" id="AOY83959.1"/>
    </source>
</evidence>
<gene>
    <name evidence="1" type="ORF">BJP36_32590</name>
</gene>
<organism evidence="1 2">
    <name type="scientific">Moorena producens (strain JHB)</name>
    <dbReference type="NCBI Taxonomy" id="1454205"/>
    <lineage>
        <taxon>Bacteria</taxon>
        <taxon>Bacillati</taxon>
        <taxon>Cyanobacteriota</taxon>
        <taxon>Cyanophyceae</taxon>
        <taxon>Coleofasciculales</taxon>
        <taxon>Coleofasciculaceae</taxon>
        <taxon>Moorena</taxon>
    </lineage>
</organism>
<dbReference type="AlphaFoldDB" id="A0A1D9G8I4"/>
<sequence length="64" mass="7082">MKWESADAPDTKQGLDVNTPHVQVLIRQAFELLIALASGKRSPTSQCYAMSVGLILHRVCMELL</sequence>
<accession>A0A1D9G8I4</accession>
<evidence type="ECO:0000313" key="2">
    <source>
        <dbReference type="Proteomes" id="UP000176944"/>
    </source>
</evidence>
<reference evidence="2" key="1">
    <citation type="submission" date="2016-10" db="EMBL/GenBank/DDBJ databases">
        <title>Comparative genomics uncovers the prolific and rare metabolic potential of the cyanobacterial genus Moorea.</title>
        <authorList>
            <person name="Leao T."/>
            <person name="Castelao G."/>
            <person name="Korobeynikov A."/>
            <person name="Monroe E.A."/>
            <person name="Podell S."/>
            <person name="Glukhov E."/>
            <person name="Allen E."/>
            <person name="Gerwick W.H."/>
            <person name="Gerwick L."/>
        </authorList>
    </citation>
    <scope>NUCLEOTIDE SEQUENCE [LARGE SCALE GENOMIC DNA]</scope>
    <source>
        <strain evidence="2">JHB</strain>
    </source>
</reference>
<protein>
    <submittedName>
        <fullName evidence="1">Uncharacterized protein</fullName>
    </submittedName>
</protein>
<dbReference type="EMBL" id="CP017708">
    <property type="protein sequence ID" value="AOY83959.1"/>
    <property type="molecule type" value="Genomic_DNA"/>
</dbReference>